<dbReference type="GO" id="GO:0004733">
    <property type="term" value="F:pyridoxamine phosphate oxidase activity"/>
    <property type="evidence" value="ECO:0007669"/>
    <property type="project" value="UniProtKB-EC"/>
</dbReference>
<dbReference type="Pfam" id="PF01243">
    <property type="entry name" value="PNPOx_N"/>
    <property type="match status" value="1"/>
</dbReference>
<dbReference type="PROSITE" id="PS01064">
    <property type="entry name" value="PYRIDOX_OXIDASE"/>
    <property type="match status" value="1"/>
</dbReference>
<dbReference type="HAMAP" id="MF_01629">
    <property type="entry name" value="PdxH"/>
    <property type="match status" value="1"/>
</dbReference>
<dbReference type="Gene3D" id="2.30.110.10">
    <property type="entry name" value="Electron Transport, Fmn-binding Protein, Chain A"/>
    <property type="match status" value="1"/>
</dbReference>
<reference evidence="8 9" key="1">
    <citation type="submission" date="2023-04" db="EMBL/GenBank/DDBJ databases">
        <title>A long-awaited taxogenomic arrangement of the family Halomonadaceae.</title>
        <authorList>
            <person name="De La Haba R."/>
            <person name="Chuvochina M."/>
            <person name="Wittouck S."/>
            <person name="Arahal D.R."/>
            <person name="Sanchez-Porro C."/>
            <person name="Hugenholtz P."/>
            <person name="Ventosa A."/>
        </authorList>
    </citation>
    <scope>NUCLEOTIDE SEQUENCE [LARGE SCALE GENOMIC DNA]</scope>
    <source>
        <strain evidence="8 9">DSM 22428</strain>
    </source>
</reference>
<evidence type="ECO:0000313" key="8">
    <source>
        <dbReference type="EMBL" id="MDR5896648.1"/>
    </source>
</evidence>
<dbReference type="InterPro" id="IPR012349">
    <property type="entry name" value="Split_barrel_FMN-bd"/>
</dbReference>
<dbReference type="InterPro" id="IPR011576">
    <property type="entry name" value="Pyridox_Oxase_N"/>
</dbReference>
<keyword evidence="3 5" id="KW-0288">FMN</keyword>
<feature type="binding site" evidence="5">
    <location>
        <position position="196"/>
    </location>
    <ligand>
        <name>FMN</name>
        <dbReference type="ChEBI" id="CHEBI:58210"/>
    </ligand>
</feature>
<keyword evidence="2 5" id="KW-0285">Flavoprotein</keyword>
<comment type="catalytic activity">
    <reaction evidence="5">
        <text>pyridoxamine 5'-phosphate + O2 + H2O = pyridoxal 5'-phosphate + H2O2 + NH4(+)</text>
        <dbReference type="Rhea" id="RHEA:15817"/>
        <dbReference type="ChEBI" id="CHEBI:15377"/>
        <dbReference type="ChEBI" id="CHEBI:15379"/>
        <dbReference type="ChEBI" id="CHEBI:16240"/>
        <dbReference type="ChEBI" id="CHEBI:28938"/>
        <dbReference type="ChEBI" id="CHEBI:58451"/>
        <dbReference type="ChEBI" id="CHEBI:597326"/>
        <dbReference type="EC" id="1.4.3.5"/>
    </reaction>
</comment>
<feature type="binding site" evidence="5">
    <location>
        <position position="84"/>
    </location>
    <ligand>
        <name>FMN</name>
        <dbReference type="ChEBI" id="CHEBI:58210"/>
    </ligand>
</feature>
<dbReference type="Proteomes" id="UP001269375">
    <property type="component" value="Unassembled WGS sequence"/>
</dbReference>
<feature type="binding site" evidence="5">
    <location>
        <begin position="141"/>
        <end position="142"/>
    </location>
    <ligand>
        <name>FMN</name>
        <dbReference type="ChEBI" id="CHEBI:58210"/>
    </ligand>
</feature>
<feature type="binding site" evidence="5">
    <location>
        <begin position="62"/>
        <end position="67"/>
    </location>
    <ligand>
        <name>FMN</name>
        <dbReference type="ChEBI" id="CHEBI:58210"/>
    </ligand>
</feature>
<comment type="similarity">
    <text evidence="1 5">Belongs to the pyridoxamine 5'-phosphate oxidase family.</text>
</comment>
<protein>
    <recommendedName>
        <fullName evidence="5">Pyridoxine/pyridoxamine 5'-phosphate oxidase</fullName>
        <ecNumber evidence="5">1.4.3.5</ecNumber>
    </recommendedName>
    <alternativeName>
        <fullName evidence="5">PNP/PMP oxidase</fullName>
        <shortName evidence="5">PNPOx</shortName>
    </alternativeName>
    <alternativeName>
        <fullName evidence="5">Pyridoxal 5'-phosphate synthase</fullName>
    </alternativeName>
</protein>
<keyword evidence="4 5" id="KW-0560">Oxidoreductase</keyword>
<evidence type="ECO:0000256" key="2">
    <source>
        <dbReference type="ARBA" id="ARBA00022630"/>
    </source>
</evidence>
<comment type="caution">
    <text evidence="8">The sequence shown here is derived from an EMBL/GenBank/DDBJ whole genome shotgun (WGS) entry which is preliminary data.</text>
</comment>
<dbReference type="EC" id="1.4.3.5" evidence="5"/>
<dbReference type="RefSeq" id="WP_251590076.1">
    <property type="nucleotide sequence ID" value="NZ_JAMLJI010000001.1"/>
</dbReference>
<feature type="binding site" evidence="5">
    <location>
        <position position="132"/>
    </location>
    <ligand>
        <name>substrate</name>
    </ligand>
</feature>
<dbReference type="PANTHER" id="PTHR10851">
    <property type="entry name" value="PYRIDOXINE-5-PHOSPHATE OXIDASE"/>
    <property type="match status" value="1"/>
</dbReference>
<comment type="pathway">
    <text evidence="5">Cofactor metabolism; pyridoxal 5'-phosphate salvage; pyridoxal 5'-phosphate from pyridoxine 5'-phosphate: step 1/1.</text>
</comment>
<feature type="binding site" evidence="5">
    <location>
        <position position="124"/>
    </location>
    <ligand>
        <name>substrate</name>
    </ligand>
</feature>
<evidence type="ECO:0000259" key="7">
    <source>
        <dbReference type="Pfam" id="PF10590"/>
    </source>
</evidence>
<comment type="caution">
    <text evidence="5">Lacks conserved residue(s) required for the propagation of feature annotation.</text>
</comment>
<dbReference type="SUPFAM" id="SSF50475">
    <property type="entry name" value="FMN-binding split barrel"/>
    <property type="match status" value="1"/>
</dbReference>
<feature type="domain" description="Pyridoxine 5'-phosphate oxidase dimerisation C-terminal" evidence="7">
    <location>
        <begin position="173"/>
        <end position="215"/>
    </location>
</feature>
<evidence type="ECO:0000256" key="1">
    <source>
        <dbReference type="ARBA" id="ARBA00007301"/>
    </source>
</evidence>
<comment type="catalytic activity">
    <reaction evidence="5">
        <text>pyridoxine 5'-phosphate + O2 = pyridoxal 5'-phosphate + H2O2</text>
        <dbReference type="Rhea" id="RHEA:15149"/>
        <dbReference type="ChEBI" id="CHEBI:15379"/>
        <dbReference type="ChEBI" id="CHEBI:16240"/>
        <dbReference type="ChEBI" id="CHEBI:58589"/>
        <dbReference type="ChEBI" id="CHEBI:597326"/>
        <dbReference type="EC" id="1.4.3.5"/>
    </reaction>
</comment>
<feature type="domain" description="Pyridoxamine 5'-phosphate oxidase N-terminal" evidence="6">
    <location>
        <begin position="36"/>
        <end position="152"/>
    </location>
</feature>
<evidence type="ECO:0000256" key="4">
    <source>
        <dbReference type="ARBA" id="ARBA00023002"/>
    </source>
</evidence>
<feature type="binding site" evidence="5">
    <location>
        <position position="128"/>
    </location>
    <ligand>
        <name>substrate</name>
    </ligand>
</feature>
<dbReference type="InterPro" id="IPR019740">
    <property type="entry name" value="Pyridox_Oxase_CS"/>
</dbReference>
<evidence type="ECO:0000256" key="5">
    <source>
        <dbReference type="HAMAP-Rule" id="MF_01629"/>
    </source>
</evidence>
<dbReference type="PIRSF" id="PIRSF000190">
    <property type="entry name" value="Pyd_amn-ph_oxd"/>
    <property type="match status" value="1"/>
</dbReference>
<evidence type="ECO:0000259" key="6">
    <source>
        <dbReference type="Pfam" id="PF01243"/>
    </source>
</evidence>
<dbReference type="Pfam" id="PF10590">
    <property type="entry name" value="PNP_phzG_C"/>
    <property type="match status" value="1"/>
</dbReference>
<comment type="pathway">
    <text evidence="5">Cofactor metabolism; pyridoxal 5'-phosphate salvage; pyridoxal 5'-phosphate from pyridoxamine 5'-phosphate: step 1/1.</text>
</comment>
<comment type="subunit">
    <text evidence="5">Homodimer.</text>
</comment>
<accession>A0ABU1GX70</accession>
<dbReference type="InterPro" id="IPR000659">
    <property type="entry name" value="Pyridox_Oxase"/>
</dbReference>
<feature type="binding site" evidence="5">
    <location>
        <position position="106"/>
    </location>
    <ligand>
        <name>FMN</name>
        <dbReference type="ChEBI" id="CHEBI:58210"/>
    </ligand>
</feature>
<proteinExistence type="inferred from homology"/>
<feature type="binding site" evidence="5">
    <location>
        <position position="67"/>
    </location>
    <ligand>
        <name>substrate</name>
    </ligand>
</feature>
<keyword evidence="5" id="KW-0664">Pyridoxine biosynthesis</keyword>
<evidence type="ECO:0000256" key="3">
    <source>
        <dbReference type="ARBA" id="ARBA00022643"/>
    </source>
</evidence>
<dbReference type="PANTHER" id="PTHR10851:SF0">
    <property type="entry name" value="PYRIDOXINE-5'-PHOSPHATE OXIDASE"/>
    <property type="match status" value="1"/>
</dbReference>
<dbReference type="InterPro" id="IPR019576">
    <property type="entry name" value="Pyridoxamine_oxidase_dimer_C"/>
</dbReference>
<dbReference type="NCBIfam" id="NF004231">
    <property type="entry name" value="PRK05679.1"/>
    <property type="match status" value="1"/>
</dbReference>
<feature type="binding site" evidence="5">
    <location>
        <position position="186"/>
    </location>
    <ligand>
        <name>FMN</name>
        <dbReference type="ChEBI" id="CHEBI:58210"/>
    </ligand>
</feature>
<organism evidence="8 9">
    <name type="scientific">Larsenimonas suaedae</name>
    <dbReference type="NCBI Taxonomy" id="1851019"/>
    <lineage>
        <taxon>Bacteria</taxon>
        <taxon>Pseudomonadati</taxon>
        <taxon>Pseudomonadota</taxon>
        <taxon>Gammaproteobacteria</taxon>
        <taxon>Oceanospirillales</taxon>
        <taxon>Halomonadaceae</taxon>
        <taxon>Larsenimonas</taxon>
    </lineage>
</organism>
<dbReference type="NCBIfam" id="TIGR00558">
    <property type="entry name" value="pdxH"/>
    <property type="match status" value="1"/>
</dbReference>
<dbReference type="EMBL" id="JARWAO010000006">
    <property type="protein sequence ID" value="MDR5896648.1"/>
    <property type="molecule type" value="Genomic_DNA"/>
</dbReference>
<keyword evidence="9" id="KW-1185">Reference proteome</keyword>
<name>A0ABU1GX70_9GAMM</name>
<evidence type="ECO:0000313" key="9">
    <source>
        <dbReference type="Proteomes" id="UP001269375"/>
    </source>
</evidence>
<gene>
    <name evidence="5 8" type="primary">pdxH</name>
    <name evidence="8" type="ORF">QC825_11230</name>
</gene>
<sequence length="215" mass="24910">MNQDIAQLRRDYAGASLAFDSTPASPFPLFSEWLSAAVDTEKDDANAMTLATVDNNQMPHARIVLLKGFDEQGFVFYTNYQSHKGSELAGNPVAAIVFWWPTLQRQVRVEGHVEQVEKALSDRYFESRPRDSQLGAWVSQQSVEIPGRRWLEERQARFESAFDNVPVERPAHWGGYRIKPHMIEFWQGQPNRLHDRLRFRRRSETAQWDKTHLAP</sequence>
<comment type="cofactor">
    <cofactor evidence="5">
        <name>FMN</name>
        <dbReference type="ChEBI" id="CHEBI:58210"/>
    </cofactor>
    <text evidence="5">Binds 1 FMN per subunit.</text>
</comment>
<feature type="binding site" evidence="5">
    <location>
        <begin position="77"/>
        <end position="78"/>
    </location>
    <ligand>
        <name>FMN</name>
        <dbReference type="ChEBI" id="CHEBI:58210"/>
    </ligand>
</feature>
<comment type="function">
    <text evidence="5">Catalyzes the oxidation of either pyridoxine 5'-phosphate (PNP) or pyridoxamine 5'-phosphate (PMP) into pyridoxal 5'-phosphate (PLP).</text>
</comment>
<feature type="binding site" evidence="5">
    <location>
        <begin position="192"/>
        <end position="194"/>
    </location>
    <ligand>
        <name>substrate</name>
    </ligand>
</feature>